<dbReference type="KEGG" id="psin:CAK95_14800"/>
<dbReference type="Gene3D" id="3.40.190.10">
    <property type="entry name" value="Periplasmic binding protein-like II"/>
    <property type="match status" value="2"/>
</dbReference>
<dbReference type="PANTHER" id="PTHR42941">
    <property type="entry name" value="SLL1037 PROTEIN"/>
    <property type="match status" value="1"/>
</dbReference>
<evidence type="ECO:0000313" key="3">
    <source>
        <dbReference type="Proteomes" id="UP000194137"/>
    </source>
</evidence>
<evidence type="ECO:0000313" key="2">
    <source>
        <dbReference type="EMBL" id="ARQ02975.1"/>
    </source>
</evidence>
<name>A0A1W7A1S4_9HYPH</name>
<dbReference type="EMBL" id="CP021112">
    <property type="protein sequence ID" value="ARQ02975.1"/>
    <property type="molecule type" value="Genomic_DNA"/>
</dbReference>
<sequence length="348" mass="37750">MKNMKDGLRPAVSAATLAAALILVSAPLAQSQERKSIRWSTSSVDSYGYKVAAAMVKIAEEALGGEYTITVNPYPATTAAMKAAMDGTGEIGYTADVGMTQLYAGEGGFKNYTPAKSKLVHTWYAYPMESFMAVPADKAAQFKCLKDLSGKPTFFTPAGFMNWLNFQRMYKALGYDFKHVQIDPKTQSDALKGGTIAGSVAYTTAGRSLAPYWKETDVRMDVKIVNPCPDEIAKLQSAGLVVADVDPKVFTKDVGVDGIKAVPILFGYNMRADMPEDVVYKLLNAFYKNRDALAKADPGFASMAKDFVGMQVNGIKANPDIPVHAGLARFLKEHKAWDDKWKIATSAS</sequence>
<dbReference type="Proteomes" id="UP000194137">
    <property type="component" value="Chromosome"/>
</dbReference>
<dbReference type="AlphaFoldDB" id="A0A1W7A1S4"/>
<dbReference type="PANTHER" id="PTHR42941:SF1">
    <property type="entry name" value="SLL1037 PROTEIN"/>
    <property type="match status" value="1"/>
</dbReference>
<feature type="chain" id="PRO_5013026653" evidence="1">
    <location>
        <begin position="32"/>
        <end position="348"/>
    </location>
</feature>
<evidence type="ECO:0000256" key="1">
    <source>
        <dbReference type="SAM" id="SignalP"/>
    </source>
</evidence>
<accession>A0A1W7A1S4</accession>
<gene>
    <name evidence="2" type="ORF">CAK95_14800</name>
</gene>
<proteinExistence type="predicted"/>
<reference evidence="2 3" key="1">
    <citation type="submission" date="2017-05" db="EMBL/GenBank/DDBJ databases">
        <title>Full genome sequence of Pseudorhodoplanes sinuspersici.</title>
        <authorList>
            <person name="Dastgheib S.M.M."/>
            <person name="Shavandi M."/>
            <person name="Tirandaz H."/>
        </authorList>
    </citation>
    <scope>NUCLEOTIDE SEQUENCE [LARGE SCALE GENOMIC DNA]</scope>
    <source>
        <strain evidence="2 3">RIPI110</strain>
    </source>
</reference>
<organism evidence="2 3">
    <name type="scientific">Pseudorhodoplanes sinuspersici</name>
    <dbReference type="NCBI Taxonomy" id="1235591"/>
    <lineage>
        <taxon>Bacteria</taxon>
        <taxon>Pseudomonadati</taxon>
        <taxon>Pseudomonadota</taxon>
        <taxon>Alphaproteobacteria</taxon>
        <taxon>Hyphomicrobiales</taxon>
        <taxon>Pseudorhodoplanes</taxon>
    </lineage>
</organism>
<keyword evidence="3" id="KW-1185">Reference proteome</keyword>
<feature type="signal peptide" evidence="1">
    <location>
        <begin position="1"/>
        <end position="31"/>
    </location>
</feature>
<protein>
    <submittedName>
        <fullName evidence="2">Immunogenic protein</fullName>
    </submittedName>
</protein>
<keyword evidence="1" id="KW-0732">Signal</keyword>
<dbReference type="InterPro" id="IPR011852">
    <property type="entry name" value="TRAP_TAXI"/>
</dbReference>
<dbReference type="Pfam" id="PF16868">
    <property type="entry name" value="NMT1_3"/>
    <property type="match status" value="1"/>
</dbReference>
<dbReference type="STRING" id="1235591.CAK95_14800"/>
<dbReference type="SUPFAM" id="SSF53850">
    <property type="entry name" value="Periplasmic binding protein-like II"/>
    <property type="match status" value="1"/>
</dbReference>